<evidence type="ECO:0000313" key="2">
    <source>
        <dbReference type="Proteomes" id="UP000324222"/>
    </source>
</evidence>
<dbReference type="OrthoDB" id="5971912at2759"/>
<keyword evidence="2" id="KW-1185">Reference proteome</keyword>
<proteinExistence type="predicted"/>
<protein>
    <submittedName>
        <fullName evidence="1">Uncharacterized protein</fullName>
    </submittedName>
</protein>
<dbReference type="EMBL" id="VSRR010102872">
    <property type="protein sequence ID" value="MPC95607.1"/>
    <property type="molecule type" value="Genomic_DNA"/>
</dbReference>
<dbReference type="Proteomes" id="UP000324222">
    <property type="component" value="Unassembled WGS sequence"/>
</dbReference>
<sequence>MFTHVPGISFPMFQEFVPPDVHTVLKFISETADRYRDKIKIKHPGGQLKCLQAPPCRAMHTTSTTIDDNKAVLPL</sequence>
<gene>
    <name evidence="1" type="ORF">E2C01_090825</name>
</gene>
<reference evidence="1 2" key="1">
    <citation type="submission" date="2019-05" db="EMBL/GenBank/DDBJ databases">
        <title>Another draft genome of Portunus trituberculatus and its Hox gene families provides insights of decapod evolution.</title>
        <authorList>
            <person name="Jeong J.-H."/>
            <person name="Song I."/>
            <person name="Kim S."/>
            <person name="Choi T."/>
            <person name="Kim D."/>
            <person name="Ryu S."/>
            <person name="Kim W."/>
        </authorList>
    </citation>
    <scope>NUCLEOTIDE SEQUENCE [LARGE SCALE GENOMIC DNA]</scope>
    <source>
        <tissue evidence="1">Muscle</tissue>
    </source>
</reference>
<evidence type="ECO:0000313" key="1">
    <source>
        <dbReference type="EMBL" id="MPC95607.1"/>
    </source>
</evidence>
<name>A0A5B7JR66_PORTR</name>
<comment type="caution">
    <text evidence="1">The sequence shown here is derived from an EMBL/GenBank/DDBJ whole genome shotgun (WGS) entry which is preliminary data.</text>
</comment>
<organism evidence="1 2">
    <name type="scientific">Portunus trituberculatus</name>
    <name type="common">Swimming crab</name>
    <name type="synonym">Neptunus trituberculatus</name>
    <dbReference type="NCBI Taxonomy" id="210409"/>
    <lineage>
        <taxon>Eukaryota</taxon>
        <taxon>Metazoa</taxon>
        <taxon>Ecdysozoa</taxon>
        <taxon>Arthropoda</taxon>
        <taxon>Crustacea</taxon>
        <taxon>Multicrustacea</taxon>
        <taxon>Malacostraca</taxon>
        <taxon>Eumalacostraca</taxon>
        <taxon>Eucarida</taxon>
        <taxon>Decapoda</taxon>
        <taxon>Pleocyemata</taxon>
        <taxon>Brachyura</taxon>
        <taxon>Eubrachyura</taxon>
        <taxon>Portunoidea</taxon>
        <taxon>Portunidae</taxon>
        <taxon>Portuninae</taxon>
        <taxon>Portunus</taxon>
    </lineage>
</organism>
<accession>A0A5B7JR66</accession>
<dbReference type="AlphaFoldDB" id="A0A5B7JR66"/>